<dbReference type="Pfam" id="PF02706">
    <property type="entry name" value="Wzz"/>
    <property type="match status" value="1"/>
</dbReference>
<evidence type="ECO:0000256" key="10">
    <source>
        <dbReference type="ARBA" id="ARBA00022777"/>
    </source>
</evidence>
<evidence type="ECO:0000259" key="18">
    <source>
        <dbReference type="Pfam" id="PF13614"/>
    </source>
</evidence>
<dbReference type="PANTHER" id="PTHR32309">
    <property type="entry name" value="TYROSINE-PROTEIN KINASE"/>
    <property type="match status" value="1"/>
</dbReference>
<reference evidence="20 21" key="1">
    <citation type="journal article" date="2015" name="Microbes Environ.">
        <title>Distribution and evolution of nitrogen fixation genes in the phylum bacteroidetes.</title>
        <authorList>
            <person name="Inoue J."/>
            <person name="Oshima K."/>
            <person name="Suda W."/>
            <person name="Sakamoto M."/>
            <person name="Iino T."/>
            <person name="Noda S."/>
            <person name="Hongoh Y."/>
            <person name="Hattori M."/>
            <person name="Ohkuma M."/>
        </authorList>
    </citation>
    <scope>NUCLEOTIDE SEQUENCE [LARGE SCALE GENOMIC DNA]</scope>
    <source>
        <strain evidence="20 21">JCM 15093</strain>
    </source>
</reference>
<feature type="domain" description="Tyrosine-protein kinase G-rich" evidence="19">
    <location>
        <begin position="442"/>
        <end position="518"/>
    </location>
</feature>
<keyword evidence="7" id="KW-0808">Transferase</keyword>
<evidence type="ECO:0000256" key="9">
    <source>
        <dbReference type="ARBA" id="ARBA00022741"/>
    </source>
</evidence>
<keyword evidence="10 20" id="KW-0418">Kinase</keyword>
<dbReference type="PANTHER" id="PTHR32309:SF13">
    <property type="entry name" value="FERRIC ENTEROBACTIN TRANSPORT PROTEIN FEPE"/>
    <property type="match status" value="1"/>
</dbReference>
<evidence type="ECO:0000256" key="12">
    <source>
        <dbReference type="ARBA" id="ARBA00022989"/>
    </source>
</evidence>
<dbReference type="InterPro" id="IPR025669">
    <property type="entry name" value="AAA_dom"/>
</dbReference>
<comment type="similarity">
    <text evidence="3">Belongs to the etk/wzc family.</text>
</comment>
<evidence type="ECO:0000256" key="16">
    <source>
        <dbReference type="SAM" id="Phobius"/>
    </source>
</evidence>
<dbReference type="EMBL" id="BAJS01000005">
    <property type="protein sequence ID" value="GAK36120.1"/>
    <property type="molecule type" value="Genomic_DNA"/>
</dbReference>
<evidence type="ECO:0000256" key="8">
    <source>
        <dbReference type="ARBA" id="ARBA00022692"/>
    </source>
</evidence>
<evidence type="ECO:0000256" key="5">
    <source>
        <dbReference type="ARBA" id="ARBA00022475"/>
    </source>
</evidence>
<comment type="caution">
    <text evidence="20">The sequence shown here is derived from an EMBL/GenBank/DDBJ whole genome shotgun (WGS) entry which is preliminary data.</text>
</comment>
<dbReference type="SUPFAM" id="SSF52540">
    <property type="entry name" value="P-loop containing nucleoside triphosphate hydrolases"/>
    <property type="match status" value="1"/>
</dbReference>
<keyword evidence="9" id="KW-0547">Nucleotide-binding</keyword>
<evidence type="ECO:0000313" key="20">
    <source>
        <dbReference type="EMBL" id="GAK36120.1"/>
    </source>
</evidence>
<keyword evidence="6" id="KW-0997">Cell inner membrane</keyword>
<dbReference type="InterPro" id="IPR027417">
    <property type="entry name" value="P-loop_NTPase"/>
</dbReference>
<comment type="catalytic activity">
    <reaction evidence="15">
        <text>L-tyrosyl-[protein] + ATP = O-phospho-L-tyrosyl-[protein] + ADP + H(+)</text>
        <dbReference type="Rhea" id="RHEA:10596"/>
        <dbReference type="Rhea" id="RHEA-COMP:10136"/>
        <dbReference type="Rhea" id="RHEA-COMP:20101"/>
        <dbReference type="ChEBI" id="CHEBI:15378"/>
        <dbReference type="ChEBI" id="CHEBI:30616"/>
        <dbReference type="ChEBI" id="CHEBI:46858"/>
        <dbReference type="ChEBI" id="CHEBI:61978"/>
        <dbReference type="ChEBI" id="CHEBI:456216"/>
        <dbReference type="EC" id="2.7.10.2"/>
    </reaction>
</comment>
<evidence type="ECO:0000256" key="11">
    <source>
        <dbReference type="ARBA" id="ARBA00022840"/>
    </source>
</evidence>
<proteinExistence type="inferred from homology"/>
<keyword evidence="8 16" id="KW-0812">Transmembrane</keyword>
<dbReference type="EC" id="2.7.10.2" evidence="4"/>
<protein>
    <recommendedName>
        <fullName evidence="4">non-specific protein-tyrosine kinase</fullName>
        <ecNumber evidence="4">2.7.10.2</ecNumber>
    </recommendedName>
</protein>
<dbReference type="AlphaFoldDB" id="A0A069D1A5"/>
<dbReference type="GO" id="GO:0042802">
    <property type="term" value="F:identical protein binding"/>
    <property type="evidence" value="ECO:0007669"/>
    <property type="project" value="UniProtKB-ARBA"/>
</dbReference>
<dbReference type="Pfam" id="PF13614">
    <property type="entry name" value="AAA_31"/>
    <property type="match status" value="1"/>
</dbReference>
<dbReference type="GO" id="GO:0005886">
    <property type="term" value="C:plasma membrane"/>
    <property type="evidence" value="ECO:0007669"/>
    <property type="project" value="UniProtKB-SubCell"/>
</dbReference>
<dbReference type="CDD" id="cd05387">
    <property type="entry name" value="BY-kinase"/>
    <property type="match status" value="1"/>
</dbReference>
<dbReference type="eggNOG" id="COG0489">
    <property type="taxonomic scope" value="Bacteria"/>
</dbReference>
<dbReference type="GO" id="GO:0004715">
    <property type="term" value="F:non-membrane spanning protein tyrosine kinase activity"/>
    <property type="evidence" value="ECO:0007669"/>
    <property type="project" value="UniProtKB-EC"/>
</dbReference>
<keyword evidence="11" id="KW-0067">ATP-binding</keyword>
<evidence type="ECO:0000259" key="19">
    <source>
        <dbReference type="Pfam" id="PF13807"/>
    </source>
</evidence>
<evidence type="ECO:0000313" key="21">
    <source>
        <dbReference type="Proteomes" id="UP000027601"/>
    </source>
</evidence>
<dbReference type="RefSeq" id="WP_027317939.1">
    <property type="nucleotide sequence ID" value="NZ_ATZI01000005.1"/>
</dbReference>
<comment type="subcellular location">
    <subcellularLocation>
        <location evidence="1">Cell inner membrane</location>
        <topology evidence="1">Multi-pass membrane protein</topology>
    </subcellularLocation>
</comment>
<evidence type="ECO:0000256" key="7">
    <source>
        <dbReference type="ARBA" id="ARBA00022679"/>
    </source>
</evidence>
<evidence type="ECO:0000256" key="3">
    <source>
        <dbReference type="ARBA" id="ARBA00008883"/>
    </source>
</evidence>
<dbReference type="FunFam" id="3.40.50.300:FF:000527">
    <property type="entry name" value="Tyrosine-protein kinase etk"/>
    <property type="match status" value="1"/>
</dbReference>
<dbReference type="Proteomes" id="UP000027601">
    <property type="component" value="Unassembled WGS sequence"/>
</dbReference>
<dbReference type="STRING" id="1121097.GCA_000428125_01765"/>
<feature type="transmembrane region" description="Helical" evidence="16">
    <location>
        <begin position="29"/>
        <end position="48"/>
    </location>
</feature>
<keyword evidence="14" id="KW-0829">Tyrosine-protein kinase</keyword>
<dbReference type="GO" id="GO:0005524">
    <property type="term" value="F:ATP binding"/>
    <property type="evidence" value="ECO:0007669"/>
    <property type="project" value="UniProtKB-KW"/>
</dbReference>
<dbReference type="OrthoDB" id="9794577at2"/>
<evidence type="ECO:0000256" key="14">
    <source>
        <dbReference type="ARBA" id="ARBA00023137"/>
    </source>
</evidence>
<organism evidence="20 21">
    <name type="scientific">Bacteroides graminisolvens DSM 19988 = JCM 15093</name>
    <dbReference type="NCBI Taxonomy" id="1121097"/>
    <lineage>
        <taxon>Bacteria</taxon>
        <taxon>Pseudomonadati</taxon>
        <taxon>Bacteroidota</taxon>
        <taxon>Bacteroidia</taxon>
        <taxon>Bacteroidales</taxon>
        <taxon>Bacteroidaceae</taxon>
        <taxon>Bacteroides</taxon>
    </lineage>
</organism>
<dbReference type="Pfam" id="PF13807">
    <property type="entry name" value="GNVR"/>
    <property type="match status" value="1"/>
</dbReference>
<dbReference type="Gene3D" id="3.40.50.300">
    <property type="entry name" value="P-loop containing nucleotide triphosphate hydrolases"/>
    <property type="match status" value="1"/>
</dbReference>
<evidence type="ECO:0000256" key="4">
    <source>
        <dbReference type="ARBA" id="ARBA00011903"/>
    </source>
</evidence>
<keyword evidence="12 16" id="KW-1133">Transmembrane helix</keyword>
<comment type="similarity">
    <text evidence="2">Belongs to the CpsD/CapB family.</text>
</comment>
<evidence type="ECO:0000256" key="6">
    <source>
        <dbReference type="ARBA" id="ARBA00022519"/>
    </source>
</evidence>
<keyword evidence="13 16" id="KW-0472">Membrane</keyword>
<evidence type="ECO:0000256" key="2">
    <source>
        <dbReference type="ARBA" id="ARBA00007316"/>
    </source>
</evidence>
<sequence>MNQENSAKNYSEQEQSLNIQELLLRYLNYWPWFVGSVVACVAVAFLYLKMTTPVYNVSAAIMIKDDKKGGSMASEMAAFQDLGLFAQSTNFDNELEVLKSKSLIKQVILEMNAYSSYNVRQGLRTVELYKESPLLVEMTPQENDLLHTDIEMEVVLQADSSIQVTGTYDEQSFQQELKKLPGYIHTPAGRVTFAYRHDVPALAHNEITVVVSPAMAVTKRVLGNLSIAPTSKTTSVASLSFKCHNRKKGEDFLAKLVEMYNRDTNNDKNVVGVKTEQFINDRIAIISGELGSTEQELESYKRRSGLTDPKQDAQVYLQENSQYEQKRIENATQINLITYLQEYVQNPANKESVIPANVGLQDMSLATLINSYNDQVLERDRLLRTSSPNNPVIQNLNTSIKAQHANVINSIASVRNGLLIAKQDIERQAGKYNVRIEQAPEQERILTNISRQQEIKSGLYLMLLQKREENSITMAATADNAKIIDAPLADNIPVSPKSSLILLIGLILGVVIPAGVIYVMDLLQFKIGTRHDVEKLTTMPILGEIPLQAETDGNRTIVVRENENNMMAETFRSLRTNLQFMLSSEDHKVILFTSTSPGEGKTFTSVNLAVSLALLGKKVVLLGLDIRKPRLAEHFGFSHKLEGITKFLSGGTNDIFSLLIDSGVTENLKVLPAGMVPPNPAELLASPRLEKAIDALKEKFDYVLLDTAPVALVTDTLIAGRVADLSVYVCRSEVTHKSDFELVNEIRKERKLPHMALVVNAVNLESKRYGYGYGYGKYGKYGRYGKKYGYGYGETQK</sequence>
<feature type="domain" description="AAA" evidence="18">
    <location>
        <begin position="588"/>
        <end position="710"/>
    </location>
</feature>
<gene>
    <name evidence="20" type="ORF">JCM15093_1263</name>
</gene>
<dbReference type="InterPro" id="IPR003856">
    <property type="entry name" value="LPS_length_determ_N"/>
</dbReference>
<evidence type="ECO:0000256" key="1">
    <source>
        <dbReference type="ARBA" id="ARBA00004429"/>
    </source>
</evidence>
<dbReference type="InterPro" id="IPR005702">
    <property type="entry name" value="Wzc-like_C"/>
</dbReference>
<dbReference type="InterPro" id="IPR032807">
    <property type="entry name" value="GNVR"/>
</dbReference>
<evidence type="ECO:0000259" key="17">
    <source>
        <dbReference type="Pfam" id="PF02706"/>
    </source>
</evidence>
<name>A0A069D1A5_9BACE</name>
<dbReference type="eggNOG" id="COG3206">
    <property type="taxonomic scope" value="Bacteria"/>
</dbReference>
<evidence type="ECO:0000256" key="13">
    <source>
        <dbReference type="ARBA" id="ARBA00023136"/>
    </source>
</evidence>
<accession>A0A069D1A5</accession>
<dbReference type="NCBIfam" id="TIGR01007">
    <property type="entry name" value="eps_fam"/>
    <property type="match status" value="1"/>
</dbReference>
<feature type="domain" description="Polysaccharide chain length determinant N-terminal" evidence="17">
    <location>
        <begin position="17"/>
        <end position="109"/>
    </location>
</feature>
<feature type="transmembrane region" description="Helical" evidence="16">
    <location>
        <begin position="500"/>
        <end position="520"/>
    </location>
</feature>
<keyword evidence="21" id="KW-1185">Reference proteome</keyword>
<keyword evidence="5" id="KW-1003">Cell membrane</keyword>
<dbReference type="InterPro" id="IPR050445">
    <property type="entry name" value="Bact_polysacc_biosynth/exp"/>
</dbReference>
<evidence type="ECO:0000256" key="15">
    <source>
        <dbReference type="ARBA" id="ARBA00051245"/>
    </source>
</evidence>